<gene>
    <name evidence="1" type="ORF">CLO192961_LOCUS429790</name>
</gene>
<name>A0ABY6UXS4_BIOOC</name>
<keyword evidence="2" id="KW-1185">Reference proteome</keyword>
<accession>A0ABY6UXS4</accession>
<protein>
    <submittedName>
        <fullName evidence="1">Uncharacterized protein</fullName>
    </submittedName>
</protein>
<evidence type="ECO:0000313" key="2">
    <source>
        <dbReference type="Proteomes" id="UP000766486"/>
    </source>
</evidence>
<organism evidence="1 2">
    <name type="scientific">Bionectria ochroleuca</name>
    <name type="common">Gliocladium roseum</name>
    <dbReference type="NCBI Taxonomy" id="29856"/>
    <lineage>
        <taxon>Eukaryota</taxon>
        <taxon>Fungi</taxon>
        <taxon>Dikarya</taxon>
        <taxon>Ascomycota</taxon>
        <taxon>Pezizomycotina</taxon>
        <taxon>Sordariomycetes</taxon>
        <taxon>Hypocreomycetidae</taxon>
        <taxon>Hypocreales</taxon>
        <taxon>Bionectriaceae</taxon>
        <taxon>Clonostachys</taxon>
    </lineage>
</organism>
<comment type="caution">
    <text evidence="1">The sequence shown here is derived from an EMBL/GenBank/DDBJ whole genome shotgun (WGS) entry which is preliminary data.</text>
</comment>
<dbReference type="EMBL" id="CABFNS010000923">
    <property type="protein sequence ID" value="VUC35898.1"/>
    <property type="molecule type" value="Genomic_DNA"/>
</dbReference>
<dbReference type="Proteomes" id="UP000766486">
    <property type="component" value="Unassembled WGS sequence"/>
</dbReference>
<evidence type="ECO:0000313" key="1">
    <source>
        <dbReference type="EMBL" id="VUC35898.1"/>
    </source>
</evidence>
<reference evidence="1 2" key="1">
    <citation type="submission" date="2019-06" db="EMBL/GenBank/DDBJ databases">
        <authorList>
            <person name="Broberg M."/>
        </authorList>
    </citation>
    <scope>NUCLEOTIDE SEQUENCE [LARGE SCALE GENOMIC DNA]</scope>
</reference>
<proteinExistence type="predicted"/>
<sequence length="192" mass="20027">MKISAAFGFNVGLMASSATAGSFRRADDTEGFQLYGYGAGVGGLTLFYSGGNAYIGDYTRINNSDAAPVIFTASDGYFLGSPNATAFSDPDDVPTGWEGTSLVIPAASSSSHAVGFSNSTTGNSSIVADSFTTYGAYILVSGDDGSMQSLWYTVPSDTRGVYALKWNSTGENENTTISLTLKKTPPSNRPLH</sequence>